<feature type="compositionally biased region" description="Polar residues" evidence="3">
    <location>
        <begin position="149"/>
        <end position="160"/>
    </location>
</feature>
<feature type="region of interest" description="Disordered" evidence="3">
    <location>
        <begin position="2184"/>
        <end position="2235"/>
    </location>
</feature>
<feature type="compositionally biased region" description="Basic residues" evidence="3">
    <location>
        <begin position="68"/>
        <end position="82"/>
    </location>
</feature>
<evidence type="ECO:0000259" key="5">
    <source>
        <dbReference type="PROSITE" id="PS51286"/>
    </source>
</evidence>
<evidence type="ECO:0000256" key="1">
    <source>
        <dbReference type="ARBA" id="ARBA00004173"/>
    </source>
</evidence>
<dbReference type="eggNOG" id="ENOG502S18V">
    <property type="taxonomic scope" value="Eukaryota"/>
</dbReference>
<feature type="region of interest" description="Disordered" evidence="3">
    <location>
        <begin position="149"/>
        <end position="176"/>
    </location>
</feature>
<dbReference type="Pfam" id="PF06743">
    <property type="entry name" value="FAST_1"/>
    <property type="match status" value="1"/>
</dbReference>
<feature type="region of interest" description="Disordered" evidence="3">
    <location>
        <begin position="32"/>
        <end position="88"/>
    </location>
</feature>
<dbReference type="OrthoDB" id="2019031at2759"/>
<name>K0STS6_THAOC</name>
<feature type="compositionally biased region" description="Low complexity" evidence="3">
    <location>
        <begin position="1353"/>
        <end position="1365"/>
    </location>
</feature>
<feature type="compositionally biased region" description="Basic and acidic residues" evidence="3">
    <location>
        <begin position="1915"/>
        <end position="1924"/>
    </location>
</feature>
<dbReference type="GO" id="GO:0003723">
    <property type="term" value="F:RNA binding"/>
    <property type="evidence" value="ECO:0007669"/>
    <property type="project" value="TreeGrafter"/>
</dbReference>
<dbReference type="GO" id="GO:0005759">
    <property type="term" value="C:mitochondrial matrix"/>
    <property type="evidence" value="ECO:0007669"/>
    <property type="project" value="TreeGrafter"/>
</dbReference>
<feature type="transmembrane region" description="Helical" evidence="4">
    <location>
        <begin position="2033"/>
        <end position="2057"/>
    </location>
</feature>
<dbReference type="GO" id="GO:0044528">
    <property type="term" value="P:regulation of mitochondrial mRNA stability"/>
    <property type="evidence" value="ECO:0007669"/>
    <property type="project" value="InterPro"/>
</dbReference>
<keyword evidence="7" id="KW-1185">Reference proteome</keyword>
<gene>
    <name evidence="6" type="ORF">THAOC_10004</name>
</gene>
<feature type="compositionally biased region" description="Basic and acidic residues" evidence="3">
    <location>
        <begin position="2303"/>
        <end position="2314"/>
    </location>
</feature>
<dbReference type="PANTHER" id="PTHR21228:SF40">
    <property type="entry name" value="LD45607P"/>
    <property type="match status" value="1"/>
</dbReference>
<sequence length="2539" mass="275407">MSTSVRLSTRHGALLTTAIVAVLVSTHIEGFSSSHSRRQSHHSPLKGQTSRTLLLSSATSSGAATKRSNGKHQAKKRRKKRSGVSYTAAKSFNSQLTKCNDSNELMTAFMTRTSANKSSPATSGTHLGGADKVNSVNFSTCLHRLARFASQNNQNRGSNHQQGRGQTGQRDQDDGRKQVLSDPRFALLVCSLAELAAGIKGDITVKDGNAEVQMWRAEVDLDKQFDNVADASELEEADEVFASVVGQALPTLSSKGSCVLDSSEREEVADKVMSRLSTQSKKSPFTSREASNICWALAKLRMAPPCTIYPLGRVVESSDDRIPMRKFVSSNEMSLDVLSSSLKVRMALFEHARSRKLGGGTSGSWIPELSRLAGKIIDIIAVQIINDYFSRNVESDVNGINGPAVGRKKAAFNPQEMASILWAFAKSKRGDEILFDIVANELLRQTKIELAMGGQGPKPQELSNTIWAFATAGIRGDRQVELVKFIADTLDEGSGNFFGVQFKLQLTLGALSVWAFATVGFGYNSAKGANAIDSIHVRSEDYDGDREMIFDTLEVVAKNASSRLNRFKAQELNNLLWGYAKLGHRSEAAEELFKGVAKELARRTWQFKSQDVGTTLWSLATVECFDEEAFTAGASRLNLNQIRRFKPQEMSNSIWAMATAGFKPLYTRAFDTTLVPRNMRPTKKQLAEDTFGESYAAVALETMRRPHEFKDQELKDVMWSFSRVGIRHPALFKSTAEHVIGREGRGLSSFSSQGLGNLLWSYAKQAQLSLEVIEALGDDVNLVTTGRLAVYETSCLDNGEANIKGLFVEAARAVASAGAVASYSNQDLSNTVWSFATLGLLHSALFKSVENEVKSRLMNNRTKFRGQEISNLLWSFATVNAQPDPSFIDAMSHYIAGVCTGRDGIREQSLTSLFTQRQELANLAWGCAVVGQYPKDLMNILYAGLLGTNNDPDHMRRVFNDDGLEKSSIMTLYYVQIAADIEAPELKLALPEGFPNGWGVMDGQQRTRSKDGDDLAQQSSSILLTLTVSKLQRHVGSAFDAIGFDHELEYVIDTNQIRDELPNEIVLTQSPMEFLSIDLANVEKRIGVEVDGPGHFVHLLDKPPRRRESEIIILDDMGDNRFNGPTTLKHRLLSHLDWDIIHLPYWEFQKLDDMAFEVRGRQRRCQPGVRAVSDALATNTPLTGGGLSHQEPGQKCSGAYPVDNLSIGCMQLKEDSLSGLNEEDNEARLARTSAINAQGGKDARLLTTTAALSSAMAVTWGANTTQTFGKGTAANTTAPAPAGFTFGATPGSGTNTPSTPPLASHPAPATDPPLLTNTNNSTSAAPTPGAHGTANPVPTTFGGPQGFGLSGKPPATSAPAPSGSSLFGAPAPAPTTGGLFGSTPGELCSHSGLKRGSVSRGFFPAPTTGLFGSTAPTSSTPSLFGSTPAPTFGSFGAQPAPQSQPQPQAPHQAAIHAHQTAAQRQETARLEEAIFRLHANYSPHAADPLNPALASNNLPSSLCNFTAILYDPLPAEYRGSAQGPLSVPKPGHISKQTWDMALAQNPDSKELMPASLVGAAALHSRIVSQQDKANSLSNHAAKLRDSLSFLAKAARASNEAISQSNSEQESLRRRTLEVMRKVEIIRCMNQPTQRAEVEANARLTEIIKQIKLAESKLLELEERGKHQSRAWRMRGATLEAQKSRDDFTNEKLSEEDKMALFNVLNDQRLGMERLGDIVAKDSRDAAILHSELDRVPDDELIGLIGPLTVNRIQFVAHIAKESMSRPCPRVCVTQAELSLFGRPLEKCAVVAKVFRRPQPAILNTYYKSAPLPKSNKRDALNHTGKRFPGIARLTLRLLIVHHGQIKDRLVWHGLRQPQLAVARPLRHPLRHILLQPARLRSGGNHLDMSEQLAPCQDHIRGVLRPGGPDGPVEPLHGHHDRSGGRADGGAAAAVEPGQRERLRRHREGPEPGRAEEEAGHPEVSEVQRQLQAGPGSPRFGHGEMRRQDGPLLSLGRQRGGNHESQGKQKHKIFCFCCEPPELSHFLTKHVPQFFILFILYTFLSAILSGVLILIKIIRCKYYSPQVDSTPAGCGLDPTNTGVLFALVVITIMFFCFTCCMLLEQSEAVSTNMSKIARMKTRAGLVGAGEYAPVATEFNEVFGTPGPTWRWLVPTPVRFPEWAADNVLGYDWDACYPCAPYQEPADTDGDSMSSGTSGRSGVSSRVSVEGGDGQLIDSSVTALGPPRDVEAGGNLTTLDQEPLEQELLMEDRSEQSAVKKRSLLSQAMLYSLIPSNALLLDFDLPRLGTVASRTGQPGGPPRGDTLDRTERDGRRLLRGTSRRAGNPTDVGPRAARGGVVLMAPEDRRSRSDTKIFVLVMHFLSVCLSLSARRFFRGKEVCSQGASRVPARPQRVVPAAPPVLLALLRRRNRRALAGGRRGVRADVHDVARPVGVERRAAPLGRDEGEARRTRHGVRDAWPVRAGPLPRGGGVVRRGRGGGVAPGRGTGTSPPSDPGGEGGSASAHTPKARSQPQSGERVHLFLLTSDPHGTGAGPSAGP</sequence>
<keyword evidence="4" id="KW-1133">Transmembrane helix</keyword>
<dbReference type="Pfam" id="PF13874">
    <property type="entry name" value="Nup54"/>
    <property type="match status" value="1"/>
</dbReference>
<evidence type="ECO:0000256" key="2">
    <source>
        <dbReference type="ARBA" id="ARBA00023128"/>
    </source>
</evidence>
<protein>
    <recommendedName>
        <fullName evidence="5">RAP domain-containing protein</fullName>
    </recommendedName>
</protein>
<feature type="compositionally biased region" description="Basic and acidic residues" evidence="3">
    <location>
        <begin position="1947"/>
        <end position="1965"/>
    </location>
</feature>
<keyword evidence="2" id="KW-0496">Mitochondrion</keyword>
<dbReference type="PROSITE" id="PS51286">
    <property type="entry name" value="RAP"/>
    <property type="match status" value="1"/>
</dbReference>
<dbReference type="InterPro" id="IPR025712">
    <property type="entry name" value="Nup54_alpha-helical_dom"/>
</dbReference>
<proteinExistence type="predicted"/>
<dbReference type="GO" id="GO:0035770">
    <property type="term" value="C:ribonucleoprotein granule"/>
    <property type="evidence" value="ECO:0007669"/>
    <property type="project" value="TreeGrafter"/>
</dbReference>
<dbReference type="EMBL" id="AGNL01010837">
    <property type="protein sequence ID" value="EJK68790.1"/>
    <property type="molecule type" value="Genomic_DNA"/>
</dbReference>
<dbReference type="Pfam" id="PF08373">
    <property type="entry name" value="RAP"/>
    <property type="match status" value="1"/>
</dbReference>
<feature type="region of interest" description="Disordered" evidence="3">
    <location>
        <begin position="1279"/>
        <end position="1382"/>
    </location>
</feature>
<dbReference type="Proteomes" id="UP000266841">
    <property type="component" value="Unassembled WGS sequence"/>
</dbReference>
<feature type="non-terminal residue" evidence="6">
    <location>
        <position position="2539"/>
    </location>
</feature>
<feature type="compositionally biased region" description="Low complexity" evidence="3">
    <location>
        <begin position="1306"/>
        <end position="1328"/>
    </location>
</feature>
<comment type="subcellular location">
    <subcellularLocation>
        <location evidence="1">Mitochondrion</location>
    </subcellularLocation>
</comment>
<dbReference type="InterPro" id="IPR013584">
    <property type="entry name" value="RAP"/>
</dbReference>
<dbReference type="GO" id="GO:0000963">
    <property type="term" value="P:mitochondrial RNA processing"/>
    <property type="evidence" value="ECO:0007669"/>
    <property type="project" value="TreeGrafter"/>
</dbReference>
<feature type="compositionally biased region" description="Low complexity" evidence="3">
    <location>
        <begin position="2189"/>
        <end position="2208"/>
    </location>
</feature>
<accession>K0STS6</accession>
<feature type="compositionally biased region" description="Basic and acidic residues" evidence="3">
    <location>
        <begin position="2436"/>
        <end position="2449"/>
    </location>
</feature>
<reference evidence="6 7" key="1">
    <citation type="journal article" date="2012" name="Genome Biol.">
        <title>Genome and low-iron response of an oceanic diatom adapted to chronic iron limitation.</title>
        <authorList>
            <person name="Lommer M."/>
            <person name="Specht M."/>
            <person name="Roy A.S."/>
            <person name="Kraemer L."/>
            <person name="Andreson R."/>
            <person name="Gutowska M.A."/>
            <person name="Wolf J."/>
            <person name="Bergner S.V."/>
            <person name="Schilhabel M.B."/>
            <person name="Klostermeier U.C."/>
            <person name="Beiko R.G."/>
            <person name="Rosenstiel P."/>
            <person name="Hippler M."/>
            <person name="Laroche J."/>
        </authorList>
    </citation>
    <scope>NUCLEOTIDE SEQUENCE [LARGE SCALE GENOMIC DNA]</scope>
    <source>
        <strain evidence="6 7">CCMP1005</strain>
    </source>
</reference>
<keyword evidence="4" id="KW-0472">Membrane</keyword>
<evidence type="ECO:0000313" key="7">
    <source>
        <dbReference type="Proteomes" id="UP000266841"/>
    </source>
</evidence>
<feature type="compositionally biased region" description="Low complexity" evidence="3">
    <location>
        <begin position="1449"/>
        <end position="1463"/>
    </location>
</feature>
<feature type="domain" description="RAP" evidence="5">
    <location>
        <begin position="1086"/>
        <end position="1157"/>
    </location>
</feature>
<feature type="region of interest" description="Disordered" evidence="3">
    <location>
        <begin position="2436"/>
        <end position="2539"/>
    </location>
</feature>
<feature type="compositionally biased region" description="Low complexity" evidence="3">
    <location>
        <begin position="1279"/>
        <end position="1297"/>
    </location>
</feature>
<dbReference type="PANTHER" id="PTHR21228">
    <property type="entry name" value="FAST LEU-RICH DOMAIN-CONTAINING"/>
    <property type="match status" value="1"/>
</dbReference>
<feature type="compositionally biased region" description="Low complexity" evidence="3">
    <location>
        <begin position="49"/>
        <end position="67"/>
    </location>
</feature>
<comment type="caution">
    <text evidence="6">The sequence shown here is derived from an EMBL/GenBank/DDBJ whole genome shotgun (WGS) entry which is preliminary data.</text>
</comment>
<feature type="compositionally biased region" description="Polar residues" evidence="3">
    <location>
        <begin position="1413"/>
        <end position="1429"/>
    </location>
</feature>
<evidence type="ECO:0000313" key="6">
    <source>
        <dbReference type="EMBL" id="EJK68790.1"/>
    </source>
</evidence>
<feature type="compositionally biased region" description="Gly residues" evidence="3">
    <location>
        <begin position="2467"/>
        <end position="2487"/>
    </location>
</feature>
<feature type="compositionally biased region" description="Basic residues" evidence="3">
    <location>
        <begin position="35"/>
        <end position="44"/>
    </location>
</feature>
<feature type="region of interest" description="Disordered" evidence="3">
    <location>
        <begin position="1899"/>
        <end position="1992"/>
    </location>
</feature>
<feature type="region of interest" description="Disordered" evidence="3">
    <location>
        <begin position="1413"/>
        <end position="1465"/>
    </location>
</feature>
<evidence type="ECO:0000256" key="3">
    <source>
        <dbReference type="SAM" id="MobiDB-lite"/>
    </source>
</evidence>
<feature type="region of interest" description="Disordered" evidence="3">
    <location>
        <begin position="2289"/>
        <end position="2333"/>
    </location>
</feature>
<dbReference type="InterPro" id="IPR050870">
    <property type="entry name" value="FAST_kinase"/>
</dbReference>
<feature type="transmembrane region" description="Helical" evidence="4">
    <location>
        <begin position="2082"/>
        <end position="2102"/>
    </location>
</feature>
<evidence type="ECO:0000256" key="4">
    <source>
        <dbReference type="SAM" id="Phobius"/>
    </source>
</evidence>
<dbReference type="InterPro" id="IPR010622">
    <property type="entry name" value="FAST_Leu-rich"/>
</dbReference>
<organism evidence="6 7">
    <name type="scientific">Thalassiosira oceanica</name>
    <name type="common">Marine diatom</name>
    <dbReference type="NCBI Taxonomy" id="159749"/>
    <lineage>
        <taxon>Eukaryota</taxon>
        <taxon>Sar</taxon>
        <taxon>Stramenopiles</taxon>
        <taxon>Ochrophyta</taxon>
        <taxon>Bacillariophyta</taxon>
        <taxon>Coscinodiscophyceae</taxon>
        <taxon>Thalassiosirophycidae</taxon>
        <taxon>Thalassiosirales</taxon>
        <taxon>Thalassiosiraceae</taxon>
        <taxon>Thalassiosira</taxon>
    </lineage>
</organism>
<keyword evidence="4" id="KW-0812">Transmembrane</keyword>